<dbReference type="SMART" id="SM00418">
    <property type="entry name" value="HTH_ARSR"/>
    <property type="match status" value="1"/>
</dbReference>
<name>A0ABN2DX42_9ACTN</name>
<keyword evidence="3" id="KW-0804">Transcription</keyword>
<dbReference type="InterPro" id="IPR011991">
    <property type="entry name" value="ArsR-like_HTH"/>
</dbReference>
<comment type="caution">
    <text evidence="5">The sequence shown here is derived from an EMBL/GenBank/DDBJ whole genome shotgun (WGS) entry which is preliminary data.</text>
</comment>
<dbReference type="RefSeq" id="WP_344216995.1">
    <property type="nucleotide sequence ID" value="NZ_BAAAOS010000031.1"/>
</dbReference>
<proteinExistence type="predicted"/>
<dbReference type="InterPro" id="IPR001845">
    <property type="entry name" value="HTH_ArsR_DNA-bd_dom"/>
</dbReference>
<keyword evidence="1" id="KW-0805">Transcription regulation</keyword>
<keyword evidence="6" id="KW-1185">Reference proteome</keyword>
<dbReference type="CDD" id="cd00090">
    <property type="entry name" value="HTH_ARSR"/>
    <property type="match status" value="1"/>
</dbReference>
<accession>A0ABN2DX42</accession>
<dbReference type="PANTHER" id="PTHR43132">
    <property type="entry name" value="ARSENICAL RESISTANCE OPERON REPRESSOR ARSR-RELATED"/>
    <property type="match status" value="1"/>
</dbReference>
<dbReference type="InterPro" id="IPR051011">
    <property type="entry name" value="Metal_resp_trans_reg"/>
</dbReference>
<reference evidence="5 6" key="1">
    <citation type="journal article" date="2019" name="Int. J. Syst. Evol. Microbiol.">
        <title>The Global Catalogue of Microorganisms (GCM) 10K type strain sequencing project: providing services to taxonomists for standard genome sequencing and annotation.</title>
        <authorList>
            <consortium name="The Broad Institute Genomics Platform"/>
            <consortium name="The Broad Institute Genome Sequencing Center for Infectious Disease"/>
            <person name="Wu L."/>
            <person name="Ma J."/>
        </authorList>
    </citation>
    <scope>NUCLEOTIDE SEQUENCE [LARGE SCALE GENOMIC DNA]</scope>
    <source>
        <strain evidence="5 6">JCM 14969</strain>
    </source>
</reference>
<dbReference type="EMBL" id="BAAAOS010000031">
    <property type="protein sequence ID" value="GAA1586653.1"/>
    <property type="molecule type" value="Genomic_DNA"/>
</dbReference>
<keyword evidence="2" id="KW-0238">DNA-binding</keyword>
<evidence type="ECO:0000313" key="5">
    <source>
        <dbReference type="EMBL" id="GAA1586653.1"/>
    </source>
</evidence>
<evidence type="ECO:0000313" key="6">
    <source>
        <dbReference type="Proteomes" id="UP001500393"/>
    </source>
</evidence>
<dbReference type="SUPFAM" id="SSF46785">
    <property type="entry name" value="Winged helix' DNA-binding domain"/>
    <property type="match status" value="1"/>
</dbReference>
<dbReference type="Proteomes" id="UP001500393">
    <property type="component" value="Unassembled WGS sequence"/>
</dbReference>
<dbReference type="InterPro" id="IPR036388">
    <property type="entry name" value="WH-like_DNA-bd_sf"/>
</dbReference>
<protein>
    <submittedName>
        <fullName evidence="5">Winged helix-turn-helix domain-containing protein</fullName>
    </submittedName>
</protein>
<feature type="domain" description="HTH arsR-type" evidence="4">
    <location>
        <begin position="248"/>
        <end position="319"/>
    </location>
</feature>
<evidence type="ECO:0000256" key="2">
    <source>
        <dbReference type="ARBA" id="ARBA00023125"/>
    </source>
</evidence>
<dbReference type="InterPro" id="IPR036390">
    <property type="entry name" value="WH_DNA-bd_sf"/>
</dbReference>
<sequence length="320" mass="33946">MLTVHLNAIDLSRTVVRSRPAVMQELAAAGRRVTQADAPTYLAGWNARTRAALRPIMRPYLDLCRVPRWVPDFLTPAGWSSDFDAAVIDEVVNTPAALMREELQPMIEAGRLPARVGALAAGDQSARRQLRAAIVAFHDVAVAPYWTEITTAVHADRAARGTTMVEHGIDRVLHTLSSHLRWNASKLSYECPGGADVELAPAGHGVILVPSYLGIVPSFADVGGGPVAVCYPIERRPPDLAGRKPLADLLGRTRATVLTAVAGGRSTTEVAHEVGISAGSASQHTSVLRSAGLITTHRTGPAVRHSLTPLGLSLLEAGSS</sequence>
<evidence type="ECO:0000259" key="4">
    <source>
        <dbReference type="SMART" id="SM00418"/>
    </source>
</evidence>
<dbReference type="PANTHER" id="PTHR43132:SF8">
    <property type="entry name" value="HTH-TYPE TRANSCRIPTIONAL REGULATOR KMTR"/>
    <property type="match status" value="1"/>
</dbReference>
<dbReference type="Gene3D" id="1.10.10.10">
    <property type="entry name" value="Winged helix-like DNA-binding domain superfamily/Winged helix DNA-binding domain"/>
    <property type="match status" value="1"/>
</dbReference>
<gene>
    <name evidence="5" type="ORF">GCM10009789_45330</name>
</gene>
<evidence type="ECO:0000256" key="1">
    <source>
        <dbReference type="ARBA" id="ARBA00023015"/>
    </source>
</evidence>
<evidence type="ECO:0000256" key="3">
    <source>
        <dbReference type="ARBA" id="ARBA00023163"/>
    </source>
</evidence>
<organism evidence="5 6">
    <name type="scientific">Kribbella sancticallisti</name>
    <dbReference type="NCBI Taxonomy" id="460087"/>
    <lineage>
        <taxon>Bacteria</taxon>
        <taxon>Bacillati</taxon>
        <taxon>Actinomycetota</taxon>
        <taxon>Actinomycetes</taxon>
        <taxon>Propionibacteriales</taxon>
        <taxon>Kribbellaceae</taxon>
        <taxon>Kribbella</taxon>
    </lineage>
</organism>